<gene>
    <name evidence="2" type="ORF">OVS_02490</name>
</gene>
<evidence type="ECO:0000313" key="3">
    <source>
        <dbReference type="Proteomes" id="UP000018745"/>
    </source>
</evidence>
<evidence type="ECO:0000256" key="1">
    <source>
        <dbReference type="SAM" id="Phobius"/>
    </source>
</evidence>
<feature type="transmembrane region" description="Helical" evidence="1">
    <location>
        <begin position="7"/>
        <end position="27"/>
    </location>
</feature>
<evidence type="ECO:0000313" key="2">
    <source>
        <dbReference type="EMBL" id="AHC40336.1"/>
    </source>
</evidence>
<name>A0ABM5P1M6_9MOLU</name>
<sequence length="51" mass="5308">MALNTKTLVAIATLGGGFMGGAPLYLWQANKGATTTYSEKAQSTSDKSRAK</sequence>
<dbReference type="RefSeq" id="WP_024071270.1">
    <property type="nucleotide sequence ID" value="NC_023062.1"/>
</dbReference>
<keyword evidence="1" id="KW-0472">Membrane</keyword>
<proteinExistence type="predicted"/>
<protein>
    <submittedName>
        <fullName evidence="2">Uncharacterized protein</fullName>
    </submittedName>
</protein>
<accession>A0ABM5P1M6</accession>
<dbReference type="Proteomes" id="UP000018745">
    <property type="component" value="Chromosome"/>
</dbReference>
<organism evidence="2 3">
    <name type="scientific">Mycoplasma ovis str. Michigan</name>
    <dbReference type="NCBI Taxonomy" id="1415773"/>
    <lineage>
        <taxon>Bacteria</taxon>
        <taxon>Bacillati</taxon>
        <taxon>Mycoplasmatota</taxon>
        <taxon>Mollicutes</taxon>
        <taxon>Mycoplasmataceae</taxon>
        <taxon>Mycoplasma</taxon>
    </lineage>
</organism>
<keyword evidence="3" id="KW-1185">Reference proteome</keyword>
<keyword evidence="1" id="KW-1133">Transmembrane helix</keyword>
<dbReference type="EMBL" id="CP006935">
    <property type="protein sequence ID" value="AHC40336.1"/>
    <property type="molecule type" value="Genomic_DNA"/>
</dbReference>
<reference evidence="2 3" key="1">
    <citation type="journal article" date="2014" name="Genome Announc.">
        <title>Complete Genome Sequence of Mycoplasma ovis Strain Michigan, a Hemoplasma of Sheep with Two Distinct 16S rRNA Genes.</title>
        <authorList>
            <person name="Deshuillers P.L."/>
            <person name="Santos A.P."/>
            <person name="do Nascimento N.C."/>
            <person name="Hampel J.A."/>
            <person name="Bergin I.L."/>
            <person name="Dyson M.C."/>
            <person name="Messick J.B."/>
        </authorList>
    </citation>
    <scope>NUCLEOTIDE SEQUENCE [LARGE SCALE GENOMIC DNA]</scope>
    <source>
        <strain evidence="2 3">Michigan</strain>
    </source>
</reference>
<keyword evidence="1" id="KW-0812">Transmembrane</keyword>